<accession>A0ABT0RZQ3</accession>
<dbReference type="EMBL" id="JAMGBE010000001">
    <property type="protein sequence ID" value="MCL6729092.1"/>
    <property type="molecule type" value="Genomic_DNA"/>
</dbReference>
<reference evidence="1" key="1">
    <citation type="submission" date="2022-05" db="EMBL/GenBank/DDBJ databases">
        <authorList>
            <person name="Jo J.-H."/>
            <person name="Im W.-T."/>
        </authorList>
    </citation>
    <scope>NUCLEOTIDE SEQUENCE</scope>
    <source>
        <strain evidence="1">SE220</strain>
    </source>
</reference>
<dbReference type="Proteomes" id="UP001165342">
    <property type="component" value="Unassembled WGS sequence"/>
</dbReference>
<sequence length="303" mass="33647">MANYQNIMRLRPEVRDFVRNRRWVHRGDVITYGANVQCGSFSTDARGYRHSTFRGQTLSVADCARSDRYGLVLGPSNVYGFGLAGNENTMPSLLAERFGFPFGNVGLPEGNSRTLFSILLGIAARAPRPPSVIVHISGGDYTNFCYTGLADPLFGSPNLKQIEMALQERKGRLPPPEKQIESLLSFTSLWIRAIAELCHARGIALVLGHDTTFFEKRQPSEIEIQSELGKPFGPAQERQFAMHKRFATDYSNRREGLAGRLGIPLAGPGMSNDIGFVDEFHYDREGTRALCDDFAAAIETVLR</sequence>
<proteinExistence type="predicted"/>
<organism evidence="1 2">
    <name type="scientific">Sphingomonas hankyongi</name>
    <dbReference type="NCBI Taxonomy" id="2908209"/>
    <lineage>
        <taxon>Bacteria</taxon>
        <taxon>Pseudomonadati</taxon>
        <taxon>Pseudomonadota</taxon>
        <taxon>Alphaproteobacteria</taxon>
        <taxon>Sphingomonadales</taxon>
        <taxon>Sphingomonadaceae</taxon>
        <taxon>Sphingomonas</taxon>
    </lineage>
</organism>
<evidence type="ECO:0008006" key="3">
    <source>
        <dbReference type="Google" id="ProtNLM"/>
    </source>
</evidence>
<evidence type="ECO:0000313" key="1">
    <source>
        <dbReference type="EMBL" id="MCL6729092.1"/>
    </source>
</evidence>
<dbReference type="RefSeq" id="WP_249830576.1">
    <property type="nucleotide sequence ID" value="NZ_JAMGBE010000001.1"/>
</dbReference>
<comment type="caution">
    <text evidence="1">The sequence shown here is derived from an EMBL/GenBank/DDBJ whole genome shotgun (WGS) entry which is preliminary data.</text>
</comment>
<protein>
    <recommendedName>
        <fullName evidence="3">SGNH hydrolase-type esterase domain-containing protein</fullName>
    </recommendedName>
</protein>
<dbReference type="SUPFAM" id="SSF52266">
    <property type="entry name" value="SGNH hydrolase"/>
    <property type="match status" value="1"/>
</dbReference>
<keyword evidence="2" id="KW-1185">Reference proteome</keyword>
<evidence type="ECO:0000313" key="2">
    <source>
        <dbReference type="Proteomes" id="UP001165342"/>
    </source>
</evidence>
<gene>
    <name evidence="1" type="ORF">LZ538_03350</name>
</gene>
<name>A0ABT0RZQ3_9SPHN</name>